<dbReference type="Proteomes" id="UP001155077">
    <property type="component" value="Unassembled WGS sequence"/>
</dbReference>
<comment type="caution">
    <text evidence="2">The sequence shown here is derived from an EMBL/GenBank/DDBJ whole genome shotgun (WGS) entry which is preliminary data.</text>
</comment>
<gene>
    <name evidence="2" type="ORF">NE848_14140</name>
</gene>
<dbReference type="InterPro" id="IPR028974">
    <property type="entry name" value="TSP_type-3_rpt"/>
</dbReference>
<dbReference type="RefSeq" id="WP_252114745.1">
    <property type="nucleotide sequence ID" value="NZ_JAMSCK010000005.1"/>
</dbReference>
<reference evidence="2" key="1">
    <citation type="submission" date="2022-06" db="EMBL/GenBank/DDBJ databases">
        <title>Gramella sediminis sp. nov., isolated from deep-sea sediment of the Indian Ocean.</title>
        <authorList>
            <person name="Yang L."/>
        </authorList>
    </citation>
    <scope>NUCLEOTIDE SEQUENCE</scope>
    <source>
        <strain evidence="2">HMD3159</strain>
    </source>
</reference>
<keyword evidence="3" id="KW-1185">Reference proteome</keyword>
<sequence length="573" mass="63065">MKKLKISMSLLAIFALLLTSCSKEETASPLDDPNVQSSVDLTFGAMLNDLSNRAMATNKTHFGTIPDCSDTEPAYVVLEISYDGQAPETEGPITVDILSDGDDYFTAFSELLKVPVADGSFVTVTLNSFRVFDSGDNVIWVAPKESDGNFDGYVDSALPISFDVEDGTKPYIDVEVLCFDRRMVNEYGYPFFDLIPGKLYPLCFFANFCPSPDGRHYVANYSIDLYYDDGDSRIQLYPNPEDDAQAVTDDSNNSADPVCLVVPESPFEDPTIDYLFYVITPLDWPNNYGDIDNTPMAEVGLNWNEVEALLNDDGETNEYLHIFIGCDDTPPPPDDCPLPAEEDSDGDCVPNDDDICPGHDDNMHSDGDTIPDGCDNCPWDSNQDQLDTDGDDMGDVCDTCPFVAPENDNDGDCKPNDDDPCPNDSKDNCDDVEEGACGTAFMFSPDNILINAVTNSNRWGWIELYDVDDSIIRDIYVGAGQNDLDKGTHIGSVTISRDGDNLNFDFELLGDYEFSTLHIHVADTEEEAYSVAKSPGRYNQNGILDGLGDQSLDILGDLDDDLWIIVHADACDE</sequence>
<evidence type="ECO:0000313" key="3">
    <source>
        <dbReference type="Proteomes" id="UP001155077"/>
    </source>
</evidence>
<feature type="chain" id="PRO_5046506135" evidence="1">
    <location>
        <begin position="28"/>
        <end position="573"/>
    </location>
</feature>
<accession>A0ABT0Z462</accession>
<evidence type="ECO:0000313" key="2">
    <source>
        <dbReference type="EMBL" id="MCM8570531.1"/>
    </source>
</evidence>
<dbReference type="EMBL" id="JAMSCK010000005">
    <property type="protein sequence ID" value="MCM8570531.1"/>
    <property type="molecule type" value="Genomic_DNA"/>
</dbReference>
<dbReference type="PROSITE" id="PS51257">
    <property type="entry name" value="PROKAR_LIPOPROTEIN"/>
    <property type="match status" value="1"/>
</dbReference>
<feature type="signal peptide" evidence="1">
    <location>
        <begin position="1"/>
        <end position="27"/>
    </location>
</feature>
<proteinExistence type="predicted"/>
<keyword evidence="1" id="KW-0732">Signal</keyword>
<name>A0ABT0Z462_9FLAO</name>
<protein>
    <submittedName>
        <fullName evidence="2">Uncharacterized protein</fullName>
    </submittedName>
</protein>
<dbReference type="Gene3D" id="4.10.1080.10">
    <property type="entry name" value="TSP type-3 repeat"/>
    <property type="match status" value="1"/>
</dbReference>
<organism evidence="2 3">
    <name type="scientific">Gramella jeungdoensis</name>
    <dbReference type="NCBI Taxonomy" id="708091"/>
    <lineage>
        <taxon>Bacteria</taxon>
        <taxon>Pseudomonadati</taxon>
        <taxon>Bacteroidota</taxon>
        <taxon>Flavobacteriia</taxon>
        <taxon>Flavobacteriales</taxon>
        <taxon>Flavobacteriaceae</taxon>
        <taxon>Christiangramia</taxon>
    </lineage>
</organism>
<evidence type="ECO:0000256" key="1">
    <source>
        <dbReference type="SAM" id="SignalP"/>
    </source>
</evidence>